<dbReference type="EMBL" id="AXCN02000940">
    <property type="status" value="NOT_ANNOTATED_CDS"/>
    <property type="molecule type" value="Genomic_DNA"/>
</dbReference>
<evidence type="ECO:0000256" key="2">
    <source>
        <dbReference type="ARBA" id="ARBA00007278"/>
    </source>
</evidence>
<feature type="domain" description="Plectin/eS10 N-terminal" evidence="6">
    <location>
        <begin position="3"/>
        <end position="95"/>
    </location>
</feature>
<dbReference type="VEuPathDB" id="VectorBase:AFAF000590"/>
<dbReference type="FunFam" id="1.10.10.10:FF:000025">
    <property type="entry name" value="40S ribosomal protein S10"/>
    <property type="match status" value="1"/>
</dbReference>
<dbReference type="GO" id="GO:0003735">
    <property type="term" value="F:structural constituent of ribosome"/>
    <property type="evidence" value="ECO:0007669"/>
    <property type="project" value="TreeGrafter"/>
</dbReference>
<evidence type="ECO:0000256" key="3">
    <source>
        <dbReference type="ARBA" id="ARBA00022490"/>
    </source>
</evidence>
<evidence type="ECO:0000259" key="6">
    <source>
        <dbReference type="Pfam" id="PF03501"/>
    </source>
</evidence>
<evidence type="ECO:0000313" key="8">
    <source>
        <dbReference type="Proteomes" id="UP000075886"/>
    </source>
</evidence>
<reference evidence="8" key="1">
    <citation type="submission" date="2014-01" db="EMBL/GenBank/DDBJ databases">
        <title>The Genome Sequence of Anopheles farauti FAR1 (V2).</title>
        <authorList>
            <consortium name="The Broad Institute Genomics Platform"/>
            <person name="Neafsey D.E."/>
            <person name="Besansky N."/>
            <person name="Howell P."/>
            <person name="Walton C."/>
            <person name="Young S.K."/>
            <person name="Zeng Q."/>
            <person name="Gargeya S."/>
            <person name="Fitzgerald M."/>
            <person name="Haas B."/>
            <person name="Abouelleil A."/>
            <person name="Allen A.W."/>
            <person name="Alvarado L."/>
            <person name="Arachchi H.M."/>
            <person name="Berlin A.M."/>
            <person name="Chapman S.B."/>
            <person name="Gainer-Dewar J."/>
            <person name="Goldberg J."/>
            <person name="Griggs A."/>
            <person name="Gujja S."/>
            <person name="Hansen M."/>
            <person name="Howarth C."/>
            <person name="Imamovic A."/>
            <person name="Ireland A."/>
            <person name="Larimer J."/>
            <person name="McCowan C."/>
            <person name="Murphy C."/>
            <person name="Pearson M."/>
            <person name="Poon T.W."/>
            <person name="Priest M."/>
            <person name="Roberts A."/>
            <person name="Saif S."/>
            <person name="Shea T."/>
            <person name="Sisk P."/>
            <person name="Sykes S."/>
            <person name="Wortman J."/>
            <person name="Nusbaum C."/>
            <person name="Birren B."/>
        </authorList>
    </citation>
    <scope>NUCLEOTIDE SEQUENCE [LARGE SCALE GENOMIC DNA]</scope>
    <source>
        <strain evidence="8">FAR1</strain>
    </source>
</reference>
<dbReference type="STRING" id="69004.A0A182Q0F7"/>
<keyword evidence="4" id="KW-0689">Ribosomal protein</keyword>
<dbReference type="Gene3D" id="1.10.10.10">
    <property type="entry name" value="Winged helix-like DNA-binding domain superfamily/Winged helix DNA-binding domain"/>
    <property type="match status" value="1"/>
</dbReference>
<dbReference type="InterPro" id="IPR036390">
    <property type="entry name" value="WH_DNA-bd_sf"/>
</dbReference>
<dbReference type="SUPFAM" id="SSF46785">
    <property type="entry name" value="Winged helix' DNA-binding domain"/>
    <property type="match status" value="1"/>
</dbReference>
<dbReference type="Proteomes" id="UP000075886">
    <property type="component" value="Unassembled WGS sequence"/>
</dbReference>
<dbReference type="InterPro" id="IPR036388">
    <property type="entry name" value="WH-like_DNA-bd_sf"/>
</dbReference>
<dbReference type="InterPro" id="IPR037447">
    <property type="entry name" value="Ribosomal_eS10"/>
</dbReference>
<comment type="subcellular location">
    <subcellularLocation>
        <location evidence="1">Cytoplasm</location>
    </subcellularLocation>
</comment>
<keyword evidence="8" id="KW-1185">Reference proteome</keyword>
<evidence type="ECO:0000313" key="7">
    <source>
        <dbReference type="EnsemblMetazoa" id="AFAF000590-PA"/>
    </source>
</evidence>
<organism evidence="7 8">
    <name type="scientific">Anopheles farauti</name>
    <dbReference type="NCBI Taxonomy" id="69004"/>
    <lineage>
        <taxon>Eukaryota</taxon>
        <taxon>Metazoa</taxon>
        <taxon>Ecdysozoa</taxon>
        <taxon>Arthropoda</taxon>
        <taxon>Hexapoda</taxon>
        <taxon>Insecta</taxon>
        <taxon>Pterygota</taxon>
        <taxon>Neoptera</taxon>
        <taxon>Endopterygota</taxon>
        <taxon>Diptera</taxon>
        <taxon>Nematocera</taxon>
        <taxon>Culicoidea</taxon>
        <taxon>Culicidae</taxon>
        <taxon>Anophelinae</taxon>
        <taxon>Anopheles</taxon>
    </lineage>
</organism>
<protein>
    <recommendedName>
        <fullName evidence="6">Plectin/eS10 N-terminal domain-containing protein</fullName>
    </recommendedName>
</protein>
<proteinExistence type="inferred from homology"/>
<evidence type="ECO:0000256" key="5">
    <source>
        <dbReference type="ARBA" id="ARBA00023274"/>
    </source>
</evidence>
<sequence>MFIPKQLRTTIYGHLFREGVLVAQKNFHPKAMHPDLTKIPNLVVYKTMQSLVSKGYLKEQFNWRHHYWTLTDEGIEYLSAVLNLPANVVPTTVIQKPRPGASIRGSTRP</sequence>
<dbReference type="AlphaFoldDB" id="A0A182Q0F7"/>
<dbReference type="EnsemblMetazoa" id="AFAF000590-RA">
    <property type="protein sequence ID" value="AFAF000590-PA"/>
    <property type="gene ID" value="AFAF000590"/>
</dbReference>
<dbReference type="Pfam" id="PF03501">
    <property type="entry name" value="S10_plectin"/>
    <property type="match status" value="1"/>
</dbReference>
<name>A0A182Q0F7_9DIPT</name>
<dbReference type="PANTHER" id="PTHR12146:SF0">
    <property type="entry name" value="RIBOSOMAL PROTEIN S10"/>
    <property type="match status" value="1"/>
</dbReference>
<evidence type="ECO:0000256" key="4">
    <source>
        <dbReference type="ARBA" id="ARBA00022980"/>
    </source>
</evidence>
<keyword evidence="5" id="KW-0687">Ribonucleoprotein</keyword>
<keyword evidence="3" id="KW-0963">Cytoplasm</keyword>
<reference evidence="7" key="2">
    <citation type="submission" date="2020-05" db="UniProtKB">
        <authorList>
            <consortium name="EnsemblMetazoa"/>
        </authorList>
    </citation>
    <scope>IDENTIFICATION</scope>
    <source>
        <strain evidence="7">FAR1</strain>
    </source>
</reference>
<dbReference type="GO" id="GO:0002181">
    <property type="term" value="P:cytoplasmic translation"/>
    <property type="evidence" value="ECO:0007669"/>
    <property type="project" value="UniProtKB-ARBA"/>
</dbReference>
<comment type="similarity">
    <text evidence="2">Belongs to the eukaryotic ribosomal protein eS10 family.</text>
</comment>
<dbReference type="PANTHER" id="PTHR12146">
    <property type="entry name" value="40S RIBOSOMAL PROTEIN S10"/>
    <property type="match status" value="1"/>
</dbReference>
<dbReference type="GO" id="GO:0022627">
    <property type="term" value="C:cytosolic small ribosomal subunit"/>
    <property type="evidence" value="ECO:0007669"/>
    <property type="project" value="TreeGrafter"/>
</dbReference>
<dbReference type="InterPro" id="IPR005326">
    <property type="entry name" value="Plectin_eS10_N"/>
</dbReference>
<accession>A0A182Q0F7</accession>
<evidence type="ECO:0000256" key="1">
    <source>
        <dbReference type="ARBA" id="ARBA00004496"/>
    </source>
</evidence>
<dbReference type="GO" id="GO:0003723">
    <property type="term" value="F:RNA binding"/>
    <property type="evidence" value="ECO:0007669"/>
    <property type="project" value="TreeGrafter"/>
</dbReference>